<comment type="caution">
    <text evidence="1">The sequence shown here is derived from an EMBL/GenBank/DDBJ whole genome shotgun (WGS) entry which is preliminary data.</text>
</comment>
<organism evidence="1 2">
    <name type="scientific">Cetraspora pellucida</name>
    <dbReference type="NCBI Taxonomy" id="1433469"/>
    <lineage>
        <taxon>Eukaryota</taxon>
        <taxon>Fungi</taxon>
        <taxon>Fungi incertae sedis</taxon>
        <taxon>Mucoromycota</taxon>
        <taxon>Glomeromycotina</taxon>
        <taxon>Glomeromycetes</taxon>
        <taxon>Diversisporales</taxon>
        <taxon>Gigasporaceae</taxon>
        <taxon>Cetraspora</taxon>
    </lineage>
</organism>
<evidence type="ECO:0000313" key="2">
    <source>
        <dbReference type="Proteomes" id="UP000789759"/>
    </source>
</evidence>
<name>A0A9N9CZ33_9GLOM</name>
<dbReference type="OrthoDB" id="2447340at2759"/>
<protein>
    <submittedName>
        <fullName evidence="1">8841_t:CDS:1</fullName>
    </submittedName>
</protein>
<proteinExistence type="predicted"/>
<dbReference type="EMBL" id="CAJVQA010005404">
    <property type="protein sequence ID" value="CAG8619831.1"/>
    <property type="molecule type" value="Genomic_DNA"/>
</dbReference>
<reference evidence="1" key="1">
    <citation type="submission" date="2021-06" db="EMBL/GenBank/DDBJ databases">
        <authorList>
            <person name="Kallberg Y."/>
            <person name="Tangrot J."/>
            <person name="Rosling A."/>
        </authorList>
    </citation>
    <scope>NUCLEOTIDE SEQUENCE</scope>
    <source>
        <strain evidence="1">FL966</strain>
    </source>
</reference>
<dbReference type="Gene3D" id="3.60.130.30">
    <property type="match status" value="1"/>
</dbReference>
<dbReference type="AlphaFoldDB" id="A0A9N9CZ33"/>
<keyword evidence="2" id="KW-1185">Reference proteome</keyword>
<dbReference type="Proteomes" id="UP000789759">
    <property type="component" value="Unassembled WGS sequence"/>
</dbReference>
<accession>A0A9N9CZ33</accession>
<sequence>MGIMELKNFFLINYNNNNIQIIINLENNIIENKELIEDILNIYIKIAKKDWNYKDLALKGRPNYIVDKNKLTIIKIVSLNDKENFFLNSAEEAVKKLFEVFAMMALNYNVMINFHYDENDDGLLVVVPVGNWKEGWLVLPQIKTVIKLIKDGVLFLKANYLIHGNTSATDNRLVIVFFSHNQTFSN</sequence>
<evidence type="ECO:0000313" key="1">
    <source>
        <dbReference type="EMBL" id="CAG8619831.1"/>
    </source>
</evidence>
<gene>
    <name evidence="1" type="ORF">CPELLU_LOCUS7861</name>
</gene>